<gene>
    <name evidence="1" type="ORF">JX360_00090</name>
</gene>
<accession>A0ABT0C6C8</accession>
<proteinExistence type="predicted"/>
<name>A0ABT0C6C8_THEVL</name>
<keyword evidence="2" id="KW-1185">Reference proteome</keyword>
<evidence type="ECO:0000313" key="1">
    <source>
        <dbReference type="EMBL" id="MCJ2541316.1"/>
    </source>
</evidence>
<evidence type="ECO:0000313" key="2">
    <source>
        <dbReference type="Proteomes" id="UP000830835"/>
    </source>
</evidence>
<sequence length="142" mass="16132">MTEFPQGLQAVILTNRTTAQQSVEMSRRMDLEFGQYEGFRQVILIDGTGMAAFRDLVLRILRRDYPVSQTGSPYLAVDFSGESVTPLKDLVRQMLPSTDPRRQAVLFLADGRGDLIGAYDLQEPSLLAQQCLRQQVRQRQIR</sequence>
<dbReference type="Proteomes" id="UP000830835">
    <property type="component" value="Unassembled WGS sequence"/>
</dbReference>
<organism evidence="1 2">
    <name type="scientific">Thermostichus vulcanus str. 'Rupite'</name>
    <dbReference type="NCBI Taxonomy" id="2813851"/>
    <lineage>
        <taxon>Bacteria</taxon>
        <taxon>Bacillati</taxon>
        <taxon>Cyanobacteriota</taxon>
        <taxon>Cyanophyceae</taxon>
        <taxon>Thermostichales</taxon>
        <taxon>Thermostichaceae</taxon>
        <taxon>Thermostichus</taxon>
    </lineage>
</organism>
<reference evidence="1" key="1">
    <citation type="submission" date="2021-02" db="EMBL/GenBank/DDBJ databases">
        <title>The CRISPR/cas machinery reduction and long-range gene transfer in the hot spring cyanobacterium Synechococcus.</title>
        <authorList>
            <person name="Dvorak P."/>
            <person name="Jahodarova E."/>
            <person name="Hasler P."/>
            <person name="Poulickova A."/>
        </authorList>
    </citation>
    <scope>NUCLEOTIDE SEQUENCE</scope>
    <source>
        <strain evidence="1">Rupite</strain>
    </source>
</reference>
<protein>
    <submittedName>
        <fullName evidence="1">Uncharacterized protein</fullName>
    </submittedName>
</protein>
<dbReference type="EMBL" id="JAFIRA010000001">
    <property type="protein sequence ID" value="MCJ2541316.1"/>
    <property type="molecule type" value="Genomic_DNA"/>
</dbReference>
<comment type="caution">
    <text evidence="1">The sequence shown here is derived from an EMBL/GenBank/DDBJ whole genome shotgun (WGS) entry which is preliminary data.</text>
</comment>
<dbReference type="RefSeq" id="WP_244348321.1">
    <property type="nucleotide sequence ID" value="NZ_JAFIRA010000001.1"/>
</dbReference>